<name>A0A0G0JFE0_9BACT</name>
<dbReference type="Pfam" id="PF13469">
    <property type="entry name" value="Sulfotransfer_3"/>
    <property type="match status" value="1"/>
</dbReference>
<comment type="caution">
    <text evidence="1">The sequence shown here is derived from an EMBL/GenBank/DDBJ whole genome shotgun (WGS) entry which is preliminary data.</text>
</comment>
<protein>
    <recommendedName>
        <fullName evidence="3">Sulfotransferase</fullName>
    </recommendedName>
</protein>
<proteinExistence type="predicted"/>
<dbReference type="STRING" id="1619046.US42_C0020G0008"/>
<sequence length="298" mass="34484">MNNKSKYMSPVAVGGVGGSGTRVVAEILIQLGFYMGNDLNAAYDNLWFTLLFKRPDWFFKNLNSRESQIFKGINIFENTMTGTLSSKYNELIFIMKAAVEMMFKGQDHLGSGKGLWPLKRVLTMIQSKKRYSFKDIGWGWKEPNTHIYIEYLSRYFDNLKYIHVIRHGLDMAYSSNQAQLYNWGIMFGVEANNLSTPLPILSLKYWNEANKRAVALGKKLFNERFLVINFEKLCINPEDEISLLMDFLKIDKKKLDINELAKLPKLPKSAGRYKNYDLTIFSKNEIDTVRDLGFEVDK</sequence>
<dbReference type="PATRIC" id="fig|1619046.3.peg.1020"/>
<accession>A0A0G0JFE0</accession>
<organism evidence="1 2">
    <name type="scientific">Candidatus Magasanikbacteria bacterium GW2011_GWC2_37_14</name>
    <dbReference type="NCBI Taxonomy" id="1619046"/>
    <lineage>
        <taxon>Bacteria</taxon>
        <taxon>Candidatus Magasanikiibacteriota</taxon>
    </lineage>
</organism>
<dbReference type="Proteomes" id="UP000034849">
    <property type="component" value="Unassembled WGS sequence"/>
</dbReference>
<dbReference type="Gene3D" id="3.40.50.300">
    <property type="entry name" value="P-loop containing nucleotide triphosphate hydrolases"/>
    <property type="match status" value="1"/>
</dbReference>
<dbReference type="InterPro" id="IPR027417">
    <property type="entry name" value="P-loop_NTPase"/>
</dbReference>
<dbReference type="SUPFAM" id="SSF52540">
    <property type="entry name" value="P-loop containing nucleoside triphosphate hydrolases"/>
    <property type="match status" value="1"/>
</dbReference>
<dbReference type="AlphaFoldDB" id="A0A0G0JFE0"/>
<reference evidence="1 2" key="1">
    <citation type="journal article" date="2015" name="Nature">
        <title>rRNA introns, odd ribosomes, and small enigmatic genomes across a large radiation of phyla.</title>
        <authorList>
            <person name="Brown C.T."/>
            <person name="Hug L.A."/>
            <person name="Thomas B.C."/>
            <person name="Sharon I."/>
            <person name="Castelle C.J."/>
            <person name="Singh A."/>
            <person name="Wilkins M.J."/>
            <person name="Williams K.H."/>
            <person name="Banfield J.F."/>
        </authorList>
    </citation>
    <scope>NUCLEOTIDE SEQUENCE [LARGE SCALE GENOMIC DNA]</scope>
</reference>
<dbReference type="EMBL" id="LBSX01000020">
    <property type="protein sequence ID" value="KKQ26871.1"/>
    <property type="molecule type" value="Genomic_DNA"/>
</dbReference>
<gene>
    <name evidence="1" type="ORF">US42_C0020G0008</name>
</gene>
<evidence type="ECO:0000313" key="1">
    <source>
        <dbReference type="EMBL" id="KKQ26871.1"/>
    </source>
</evidence>
<evidence type="ECO:0000313" key="2">
    <source>
        <dbReference type="Proteomes" id="UP000034849"/>
    </source>
</evidence>
<evidence type="ECO:0008006" key="3">
    <source>
        <dbReference type="Google" id="ProtNLM"/>
    </source>
</evidence>